<evidence type="ECO:0000259" key="11">
    <source>
        <dbReference type="Pfam" id="PF01266"/>
    </source>
</evidence>
<comment type="cofactor">
    <cofactor evidence="1">
        <name>FAD</name>
        <dbReference type="ChEBI" id="CHEBI:57692"/>
    </cofactor>
</comment>
<keyword evidence="8" id="KW-0560">Oxidoreductase</keyword>
<dbReference type="RefSeq" id="WP_252749933.1">
    <property type="nucleotide sequence ID" value="NZ_CP097116.1"/>
</dbReference>
<evidence type="ECO:0000313" key="13">
    <source>
        <dbReference type="EMBL" id="USS85038.1"/>
    </source>
</evidence>
<dbReference type="Gene3D" id="3.30.9.10">
    <property type="entry name" value="D-Amino Acid Oxidase, subunit A, domain 2"/>
    <property type="match status" value="1"/>
</dbReference>
<evidence type="ECO:0000256" key="4">
    <source>
        <dbReference type="ARBA" id="ARBA00021658"/>
    </source>
</evidence>
<evidence type="ECO:0000256" key="5">
    <source>
        <dbReference type="ARBA" id="ARBA00022630"/>
    </source>
</evidence>
<comment type="catalytic activity">
    <reaction evidence="10">
        <text>sn-glycerol 3-phosphate + O2 = dihydroxyacetone phosphate + H2O2</text>
        <dbReference type="Rhea" id="RHEA:18369"/>
        <dbReference type="ChEBI" id="CHEBI:15379"/>
        <dbReference type="ChEBI" id="CHEBI:16240"/>
        <dbReference type="ChEBI" id="CHEBI:57597"/>
        <dbReference type="ChEBI" id="CHEBI:57642"/>
        <dbReference type="EC" id="1.1.3.21"/>
    </reaction>
</comment>
<dbReference type="InterPro" id="IPR000447">
    <property type="entry name" value="G3P_DH_FAD-dep"/>
</dbReference>
<dbReference type="Gene3D" id="1.10.8.870">
    <property type="entry name" value="Alpha-glycerophosphate oxidase, cap domain"/>
    <property type="match status" value="1"/>
</dbReference>
<evidence type="ECO:0000313" key="14">
    <source>
        <dbReference type="Proteomes" id="UP001056707"/>
    </source>
</evidence>
<dbReference type="PANTHER" id="PTHR11985">
    <property type="entry name" value="GLYCEROL-3-PHOSPHATE DEHYDROGENASE"/>
    <property type="match status" value="1"/>
</dbReference>
<dbReference type="Gene3D" id="3.50.50.60">
    <property type="entry name" value="FAD/NAD(P)-binding domain"/>
    <property type="match status" value="1"/>
</dbReference>
<dbReference type="SUPFAM" id="SSF51905">
    <property type="entry name" value="FAD/NAD(P)-binding domain"/>
    <property type="match status" value="1"/>
</dbReference>
<name>A0ABY5BS32_9LACO</name>
<dbReference type="InterPro" id="IPR006076">
    <property type="entry name" value="FAD-dep_OxRdtase"/>
</dbReference>
<keyword evidence="14" id="KW-1185">Reference proteome</keyword>
<proteinExistence type="inferred from homology"/>
<dbReference type="PANTHER" id="PTHR11985:SF35">
    <property type="entry name" value="ANAEROBIC GLYCEROL-3-PHOSPHATE DEHYDROGENASE SUBUNIT A"/>
    <property type="match status" value="1"/>
</dbReference>
<accession>A0ABY5BS32</accession>
<evidence type="ECO:0000259" key="12">
    <source>
        <dbReference type="Pfam" id="PF16901"/>
    </source>
</evidence>
<dbReference type="PROSITE" id="PS00977">
    <property type="entry name" value="FAD_G3PDH_1"/>
    <property type="match status" value="1"/>
</dbReference>
<dbReference type="PRINTS" id="PR01001">
    <property type="entry name" value="FADG3PDH"/>
</dbReference>
<organism evidence="13 14">
    <name type="scientific">Fructilactobacillus myrtifloralis</name>
    <dbReference type="NCBI Taxonomy" id="2940301"/>
    <lineage>
        <taxon>Bacteria</taxon>
        <taxon>Bacillati</taxon>
        <taxon>Bacillota</taxon>
        <taxon>Bacilli</taxon>
        <taxon>Lactobacillales</taxon>
        <taxon>Lactobacillaceae</taxon>
        <taxon>Fructilactobacillus</taxon>
    </lineage>
</organism>
<sequence>MVNFSFKRRNDLVTKLNQNDFDVVIIGGGITGAGIAVQSAGSGLKTALIEMQDFAEGTSSRSTKLVHGGIRYLRTFDVDVVRDTVQERARVQRIAPHIPRAAKMLMPIYKDDDATFTPLSAQVAMEIYDQLSGISVNSPYAHRLLNAQGAKEYLPQIKQDKLAALAVYLDYKNNDARLTIDNLKQAFDDGAIAVSHLQATKIEDDGDMKIVTAIDGISQNSVQIHSKMVINAAGPWFDQVARLVDQQHQPKIRGTKGIHLVVDEEVLNVPETVYFDSGHHDGRMIFVIPRFGKTYFGTTDTDYRGDYRNPEVEPADVDYLLSAVNQHFPDTNVTLDDVESSWVGIRPLIGNGDYNGNTQNKKINDTQIKKLSEKIKAYFEHKVSIEQLDQYLASMLSPDKSASQVSRGFQIKLDDGLINVSGGKLTDYRLMAQVAMEHVKKYFQAHWNYSIKLVDSTEYQISGGHFDPTQVESTLERFAKTLETTGLNSKDASKIASLFGSNALKIADYVKTGWRAPGLTLAETSVLSYSLDHEMVVRPIDFLLRRTNYLLFATTRTKQIQEAIITEMSRQLGWDADTEQVMRSEYYRIRDMIQLRQLKENQNDE</sequence>
<evidence type="ECO:0000256" key="9">
    <source>
        <dbReference type="ARBA" id="ARBA00032349"/>
    </source>
</evidence>
<dbReference type="InterPro" id="IPR031656">
    <property type="entry name" value="DAO_C"/>
</dbReference>
<gene>
    <name evidence="13" type="ORF">M3M35_07045</name>
</gene>
<feature type="domain" description="FAD dependent oxidoreductase" evidence="11">
    <location>
        <begin position="22"/>
        <end position="352"/>
    </location>
</feature>
<evidence type="ECO:0000256" key="2">
    <source>
        <dbReference type="ARBA" id="ARBA00007330"/>
    </source>
</evidence>
<dbReference type="Pfam" id="PF01266">
    <property type="entry name" value="DAO"/>
    <property type="match status" value="1"/>
</dbReference>
<dbReference type="Pfam" id="PF16901">
    <property type="entry name" value="DAO_C"/>
    <property type="match status" value="1"/>
</dbReference>
<keyword evidence="7" id="KW-0274">FAD</keyword>
<evidence type="ECO:0000256" key="8">
    <source>
        <dbReference type="ARBA" id="ARBA00023002"/>
    </source>
</evidence>
<evidence type="ECO:0000256" key="6">
    <source>
        <dbReference type="ARBA" id="ARBA00022798"/>
    </source>
</evidence>
<dbReference type="EC" id="1.1.3.21" evidence="3"/>
<evidence type="ECO:0000256" key="10">
    <source>
        <dbReference type="ARBA" id="ARBA00049503"/>
    </source>
</evidence>
<dbReference type="EMBL" id="CP097116">
    <property type="protein sequence ID" value="USS85038.1"/>
    <property type="molecule type" value="Genomic_DNA"/>
</dbReference>
<keyword evidence="5" id="KW-0285">Flavoprotein</keyword>
<evidence type="ECO:0000256" key="3">
    <source>
        <dbReference type="ARBA" id="ARBA00013104"/>
    </source>
</evidence>
<keyword evidence="6" id="KW-0319">Glycerol metabolism</keyword>
<evidence type="ECO:0000256" key="1">
    <source>
        <dbReference type="ARBA" id="ARBA00001974"/>
    </source>
</evidence>
<dbReference type="InterPro" id="IPR038299">
    <property type="entry name" value="DAO_C_sf"/>
</dbReference>
<protein>
    <recommendedName>
        <fullName evidence="4">Alpha-glycerophosphate oxidase</fullName>
        <ecNumber evidence="3">1.1.3.21</ecNumber>
    </recommendedName>
    <alternativeName>
        <fullName evidence="9">Glycerol-3-phosphate oxidase</fullName>
    </alternativeName>
</protein>
<comment type="similarity">
    <text evidence="2">Belongs to the FAD-dependent glycerol-3-phosphate dehydrogenase family.</text>
</comment>
<dbReference type="InterPro" id="IPR036188">
    <property type="entry name" value="FAD/NAD-bd_sf"/>
</dbReference>
<feature type="domain" description="Alpha-glycerophosphate oxidase C-terminal" evidence="12">
    <location>
        <begin position="458"/>
        <end position="578"/>
    </location>
</feature>
<evidence type="ECO:0000256" key="7">
    <source>
        <dbReference type="ARBA" id="ARBA00022827"/>
    </source>
</evidence>
<reference evidence="13" key="1">
    <citation type="submission" date="2022-05" db="EMBL/GenBank/DDBJ databases">
        <authorList>
            <person name="Oliphant S.A."/>
            <person name="Watson-Haigh N.S."/>
            <person name="Sumby K.M."/>
            <person name="Gardner J.M."/>
            <person name="Jiranek V."/>
        </authorList>
    </citation>
    <scope>NUCLEOTIDE SEQUENCE</scope>
    <source>
        <strain evidence="13">KI16_H9</strain>
    </source>
</reference>
<dbReference type="Proteomes" id="UP001056707">
    <property type="component" value="Chromosome"/>
</dbReference>